<dbReference type="RefSeq" id="WP_387131909.1">
    <property type="nucleotide sequence ID" value="NZ_JBIATK010000012.1"/>
</dbReference>
<evidence type="ECO:0000313" key="2">
    <source>
        <dbReference type="Proteomes" id="UP001602089"/>
    </source>
</evidence>
<evidence type="ECO:0000313" key="1">
    <source>
        <dbReference type="EMBL" id="MFF4026913.1"/>
    </source>
</evidence>
<dbReference type="Proteomes" id="UP001602089">
    <property type="component" value="Unassembled WGS sequence"/>
</dbReference>
<protein>
    <submittedName>
        <fullName evidence="1">Uncharacterized protein</fullName>
    </submittedName>
</protein>
<accession>A0ABW6TNJ7</accession>
<organism evidence="1 2">
    <name type="scientific">Nocardia elegans</name>
    <dbReference type="NCBI Taxonomy" id="300029"/>
    <lineage>
        <taxon>Bacteria</taxon>
        <taxon>Bacillati</taxon>
        <taxon>Actinomycetota</taxon>
        <taxon>Actinomycetes</taxon>
        <taxon>Mycobacteriales</taxon>
        <taxon>Nocardiaceae</taxon>
        <taxon>Nocardia</taxon>
    </lineage>
</organism>
<keyword evidence="2" id="KW-1185">Reference proteome</keyword>
<sequence length="65" mass="7750">MTDRDEIDELVDWQLRPLREYTRQGHCQYCSHLRMLNVRGFCRTCMDDLAGEWDTSIDEPEEQAA</sequence>
<gene>
    <name evidence="1" type="ORF">ACFYY5_29095</name>
</gene>
<name>A0ABW6TNJ7_9NOCA</name>
<dbReference type="EMBL" id="JBIATK010000012">
    <property type="protein sequence ID" value="MFF4026913.1"/>
    <property type="molecule type" value="Genomic_DNA"/>
</dbReference>
<comment type="caution">
    <text evidence="1">The sequence shown here is derived from an EMBL/GenBank/DDBJ whole genome shotgun (WGS) entry which is preliminary data.</text>
</comment>
<reference evidence="1 2" key="1">
    <citation type="submission" date="2024-10" db="EMBL/GenBank/DDBJ databases">
        <title>The Natural Products Discovery Center: Release of the First 8490 Sequenced Strains for Exploring Actinobacteria Biosynthetic Diversity.</title>
        <authorList>
            <person name="Kalkreuter E."/>
            <person name="Kautsar S.A."/>
            <person name="Yang D."/>
            <person name="Bader C.D."/>
            <person name="Teijaro C.N."/>
            <person name="Fluegel L."/>
            <person name="Davis C.M."/>
            <person name="Simpson J.R."/>
            <person name="Lauterbach L."/>
            <person name="Steele A.D."/>
            <person name="Gui C."/>
            <person name="Meng S."/>
            <person name="Li G."/>
            <person name="Viehrig K."/>
            <person name="Ye F."/>
            <person name="Su P."/>
            <person name="Kiefer A.F."/>
            <person name="Nichols A."/>
            <person name="Cepeda A.J."/>
            <person name="Yan W."/>
            <person name="Fan B."/>
            <person name="Jiang Y."/>
            <person name="Adhikari A."/>
            <person name="Zheng C.-J."/>
            <person name="Schuster L."/>
            <person name="Cowan T.M."/>
            <person name="Smanski M.J."/>
            <person name="Chevrette M.G."/>
            <person name="De Carvalho L.P.S."/>
            <person name="Shen B."/>
        </authorList>
    </citation>
    <scope>NUCLEOTIDE SEQUENCE [LARGE SCALE GENOMIC DNA]</scope>
    <source>
        <strain evidence="1 2">NPDC001867</strain>
    </source>
</reference>
<proteinExistence type="predicted"/>